<keyword evidence="3" id="KW-1185">Reference proteome</keyword>
<keyword evidence="1" id="KW-0472">Membrane</keyword>
<name>A0ABS6VZQ5_9FLAO</name>
<evidence type="ECO:0000313" key="2">
    <source>
        <dbReference type="EMBL" id="MBW2960782.1"/>
    </source>
</evidence>
<comment type="caution">
    <text evidence="2">The sequence shown here is derived from an EMBL/GenBank/DDBJ whole genome shotgun (WGS) entry which is preliminary data.</text>
</comment>
<evidence type="ECO:0000313" key="3">
    <source>
        <dbReference type="Proteomes" id="UP000719267"/>
    </source>
</evidence>
<feature type="transmembrane region" description="Helical" evidence="1">
    <location>
        <begin position="6"/>
        <end position="22"/>
    </location>
</feature>
<dbReference type="EMBL" id="JAHWDF010000002">
    <property type="protein sequence ID" value="MBW2960782.1"/>
    <property type="molecule type" value="Genomic_DNA"/>
</dbReference>
<sequence>MLTFFIILGVLLIINILLFIFSRNKVEDKKKSAPKRVIYNPTVNASNVATTPQFQDA</sequence>
<evidence type="ECO:0000256" key="1">
    <source>
        <dbReference type="SAM" id="Phobius"/>
    </source>
</evidence>
<keyword evidence="1" id="KW-0812">Transmembrane</keyword>
<accession>A0ABS6VZQ5</accession>
<protein>
    <submittedName>
        <fullName evidence="2">Uncharacterized protein</fullName>
    </submittedName>
</protein>
<organism evidence="2 3">
    <name type="scientific">Mesonia aestuariivivens</name>
    <dbReference type="NCBI Taxonomy" id="2796128"/>
    <lineage>
        <taxon>Bacteria</taxon>
        <taxon>Pseudomonadati</taxon>
        <taxon>Bacteroidota</taxon>
        <taxon>Flavobacteriia</taxon>
        <taxon>Flavobacteriales</taxon>
        <taxon>Flavobacteriaceae</taxon>
        <taxon>Mesonia</taxon>
    </lineage>
</organism>
<reference evidence="2 3" key="1">
    <citation type="submission" date="2021-07" db="EMBL/GenBank/DDBJ databases">
        <title>Mesonia aestuariivivens sp. nov., isolated from a tidal flat.</title>
        <authorList>
            <person name="Kim Y.-O."/>
            <person name="Yoon J.-H."/>
        </authorList>
    </citation>
    <scope>NUCLEOTIDE SEQUENCE [LARGE SCALE GENOMIC DNA]</scope>
    <source>
        <strain evidence="2 3">JHPTF-M18</strain>
    </source>
</reference>
<keyword evidence="1" id="KW-1133">Transmembrane helix</keyword>
<dbReference type="RefSeq" id="WP_219039061.1">
    <property type="nucleotide sequence ID" value="NZ_JAHWDF010000002.1"/>
</dbReference>
<proteinExistence type="predicted"/>
<dbReference type="Proteomes" id="UP000719267">
    <property type="component" value="Unassembled WGS sequence"/>
</dbReference>
<gene>
    <name evidence="2" type="ORF">KW502_03060</name>
</gene>